<dbReference type="AlphaFoldDB" id="A0A644T8G0"/>
<dbReference type="EMBL" id="VSSQ01000019">
    <property type="protein sequence ID" value="MPL62767.1"/>
    <property type="molecule type" value="Genomic_DNA"/>
</dbReference>
<gene>
    <name evidence="2" type="ORF">SDC9_08387</name>
</gene>
<keyword evidence="1" id="KW-1133">Transmembrane helix</keyword>
<evidence type="ECO:0008006" key="3">
    <source>
        <dbReference type="Google" id="ProtNLM"/>
    </source>
</evidence>
<name>A0A644T8G0_9ZZZZ</name>
<feature type="transmembrane region" description="Helical" evidence="1">
    <location>
        <begin position="30"/>
        <end position="63"/>
    </location>
</feature>
<organism evidence="2">
    <name type="scientific">bioreactor metagenome</name>
    <dbReference type="NCBI Taxonomy" id="1076179"/>
    <lineage>
        <taxon>unclassified sequences</taxon>
        <taxon>metagenomes</taxon>
        <taxon>ecological metagenomes</taxon>
    </lineage>
</organism>
<accession>A0A644T8G0</accession>
<evidence type="ECO:0000313" key="2">
    <source>
        <dbReference type="EMBL" id="MPL62767.1"/>
    </source>
</evidence>
<keyword evidence="1" id="KW-0812">Transmembrane</keyword>
<comment type="caution">
    <text evidence="2">The sequence shown here is derived from an EMBL/GenBank/DDBJ whole genome shotgun (WGS) entry which is preliminary data.</text>
</comment>
<evidence type="ECO:0000256" key="1">
    <source>
        <dbReference type="SAM" id="Phobius"/>
    </source>
</evidence>
<protein>
    <recommendedName>
        <fullName evidence="3">TM2 domain-containing protein</fullName>
    </recommendedName>
</protein>
<reference evidence="2" key="1">
    <citation type="submission" date="2019-08" db="EMBL/GenBank/DDBJ databases">
        <authorList>
            <person name="Kucharzyk K."/>
            <person name="Murdoch R.W."/>
            <person name="Higgins S."/>
            <person name="Loffler F."/>
        </authorList>
    </citation>
    <scope>NUCLEOTIDE SEQUENCE</scope>
</reference>
<sequence>MANAILAAILSFFIPGLGQLYGGQGITKSIIFFIIAVILGILTTTVFSFIGIISLIYAIYAAYDAYKYID</sequence>
<proteinExistence type="predicted"/>
<keyword evidence="1" id="KW-0472">Membrane</keyword>